<dbReference type="PRINTS" id="PR00465">
    <property type="entry name" value="EP450IV"/>
</dbReference>
<keyword evidence="6" id="KW-0503">Monooxygenase</keyword>
<comment type="cofactor">
    <cofactor evidence="1 7">
        <name>heme</name>
        <dbReference type="ChEBI" id="CHEBI:30413"/>
    </cofactor>
</comment>
<dbReference type="PANTHER" id="PTHR46206">
    <property type="entry name" value="CYTOCHROME P450"/>
    <property type="match status" value="1"/>
</dbReference>
<gene>
    <name evidence="9" type="ORF">NA56DRAFT_752455</name>
</gene>
<protein>
    <submittedName>
        <fullName evidence="9">Cytochrome P450</fullName>
    </submittedName>
</protein>
<dbReference type="GO" id="GO:0004497">
    <property type="term" value="F:monooxygenase activity"/>
    <property type="evidence" value="ECO:0007669"/>
    <property type="project" value="UniProtKB-KW"/>
</dbReference>
<comment type="similarity">
    <text evidence="2">Belongs to the cytochrome P450 family.</text>
</comment>
<keyword evidence="8" id="KW-0472">Membrane</keyword>
<evidence type="ECO:0000256" key="3">
    <source>
        <dbReference type="ARBA" id="ARBA00022723"/>
    </source>
</evidence>
<keyword evidence="4" id="KW-0560">Oxidoreductase</keyword>
<evidence type="ECO:0000256" key="1">
    <source>
        <dbReference type="ARBA" id="ARBA00001971"/>
    </source>
</evidence>
<dbReference type="GO" id="GO:0016705">
    <property type="term" value="F:oxidoreductase activity, acting on paired donors, with incorporation or reduction of molecular oxygen"/>
    <property type="evidence" value="ECO:0007669"/>
    <property type="project" value="InterPro"/>
</dbReference>
<keyword evidence="5 7" id="KW-0408">Iron</keyword>
<evidence type="ECO:0000256" key="7">
    <source>
        <dbReference type="PIRSR" id="PIRSR602403-1"/>
    </source>
</evidence>
<dbReference type="Gene3D" id="1.10.630.10">
    <property type="entry name" value="Cytochrome P450"/>
    <property type="match status" value="1"/>
</dbReference>
<dbReference type="PANTHER" id="PTHR46206:SF6">
    <property type="entry name" value="CYTOCHROME P450 MONOOXYGENASE AN1598-RELATED"/>
    <property type="match status" value="1"/>
</dbReference>
<evidence type="ECO:0000256" key="4">
    <source>
        <dbReference type="ARBA" id="ARBA00023002"/>
    </source>
</evidence>
<keyword evidence="10" id="KW-1185">Reference proteome</keyword>
<reference evidence="9 10" key="1">
    <citation type="submission" date="2016-05" db="EMBL/GenBank/DDBJ databases">
        <title>A degradative enzymes factory behind the ericoid mycorrhizal symbiosis.</title>
        <authorList>
            <consortium name="DOE Joint Genome Institute"/>
            <person name="Martino E."/>
            <person name="Morin E."/>
            <person name="Grelet G."/>
            <person name="Kuo A."/>
            <person name="Kohler A."/>
            <person name="Daghino S."/>
            <person name="Barry K."/>
            <person name="Choi C."/>
            <person name="Cichocki N."/>
            <person name="Clum A."/>
            <person name="Copeland A."/>
            <person name="Hainaut M."/>
            <person name="Haridas S."/>
            <person name="Labutti K."/>
            <person name="Lindquist E."/>
            <person name="Lipzen A."/>
            <person name="Khouja H.-R."/>
            <person name="Murat C."/>
            <person name="Ohm R."/>
            <person name="Olson A."/>
            <person name="Spatafora J."/>
            <person name="Veneault-Fourrey C."/>
            <person name="Henrissat B."/>
            <person name="Grigoriev I."/>
            <person name="Martin F."/>
            <person name="Perotto S."/>
        </authorList>
    </citation>
    <scope>NUCLEOTIDE SEQUENCE [LARGE SCALE GENOMIC DNA]</scope>
    <source>
        <strain evidence="9 10">UAMH 7357</strain>
    </source>
</reference>
<keyword evidence="8" id="KW-1133">Transmembrane helix</keyword>
<feature type="transmembrane region" description="Helical" evidence="8">
    <location>
        <begin position="12"/>
        <end position="33"/>
    </location>
</feature>
<dbReference type="GO" id="GO:0005506">
    <property type="term" value="F:iron ion binding"/>
    <property type="evidence" value="ECO:0007669"/>
    <property type="project" value="InterPro"/>
</dbReference>
<dbReference type="SUPFAM" id="SSF48264">
    <property type="entry name" value="Cytochrome P450"/>
    <property type="match status" value="1"/>
</dbReference>
<accession>A0A2J6PST1</accession>
<dbReference type="CDD" id="cd11041">
    <property type="entry name" value="CYP503A1-like"/>
    <property type="match status" value="1"/>
</dbReference>
<name>A0A2J6PST1_9HELO</name>
<dbReference type="AlphaFoldDB" id="A0A2J6PST1"/>
<dbReference type="InterPro" id="IPR036396">
    <property type="entry name" value="Cyt_P450_sf"/>
</dbReference>
<dbReference type="EMBL" id="KZ613501">
    <property type="protein sequence ID" value="PMD17080.1"/>
    <property type="molecule type" value="Genomic_DNA"/>
</dbReference>
<feature type="binding site" description="axial binding residue" evidence="7">
    <location>
        <position position="459"/>
    </location>
    <ligand>
        <name>heme</name>
        <dbReference type="ChEBI" id="CHEBI:30413"/>
    </ligand>
    <ligandPart>
        <name>Fe</name>
        <dbReference type="ChEBI" id="CHEBI:18248"/>
    </ligandPart>
</feature>
<keyword evidence="7" id="KW-0349">Heme</keyword>
<evidence type="ECO:0000256" key="5">
    <source>
        <dbReference type="ARBA" id="ARBA00023004"/>
    </source>
</evidence>
<dbReference type="InterPro" id="IPR001128">
    <property type="entry name" value="Cyt_P450"/>
</dbReference>
<evidence type="ECO:0000313" key="9">
    <source>
        <dbReference type="EMBL" id="PMD17080.1"/>
    </source>
</evidence>
<evidence type="ECO:0000256" key="6">
    <source>
        <dbReference type="ARBA" id="ARBA00023033"/>
    </source>
</evidence>
<evidence type="ECO:0000256" key="2">
    <source>
        <dbReference type="ARBA" id="ARBA00010617"/>
    </source>
</evidence>
<dbReference type="GO" id="GO:0020037">
    <property type="term" value="F:heme binding"/>
    <property type="evidence" value="ECO:0007669"/>
    <property type="project" value="InterPro"/>
</dbReference>
<dbReference type="OrthoDB" id="1844152at2759"/>
<keyword evidence="3 7" id="KW-0479">Metal-binding</keyword>
<dbReference type="STRING" id="1745343.A0A2J6PST1"/>
<dbReference type="Pfam" id="PF00067">
    <property type="entry name" value="p450"/>
    <property type="match status" value="1"/>
</dbReference>
<dbReference type="InterPro" id="IPR002403">
    <property type="entry name" value="Cyt_P450_E_grp-IV"/>
</dbReference>
<sequence>MLDTLTLKTWAASPSIQATAALLFFSFVLQWYFSLPPKPNFPRADLDEKDWHGSLERAKSKFQNKPFLFGKNKELVIVPNYLLEELKDLPDAELSFHQQVYKLLHGKYTGLGVNPQPIVDSVKNELTMNINVTLAILQDEIRYAVEEGIGNLPDWTKVNVFGKLLRIVALASGRIFVGRPLSRDEDWIDMTINYTVDSSNAIKDVGKISPWLRPFLTRFTPSIRMSMAYRRRVAEKLRPQLEDLIEASKNLKKDDEDDHIDILPSDQHNLATWLLRHYDQGIKPTAESVADNILSGSFAAIHTTTMTLTNVLYDLAAHPEWADILREEIQYISAEEPTGKLRKKTMPKLRKLDSFIKESQRINPLGSAMLQRLVTAPKGIQLSNGDYLPRDSMIAVCSARQTGAYDPKYLSPQPPQPSLDEFHPWRFSDLRSHPGEENKHQFVTTSNENTVFGHGRWACPGRFFASNEIKTILIQLLQRYDIGVGPVGQGECGEWKRPITFCVDMAYYPDPSATLYFRDRKV</sequence>
<dbReference type="Proteomes" id="UP000235672">
    <property type="component" value="Unassembled WGS sequence"/>
</dbReference>
<organism evidence="9 10">
    <name type="scientific">Hyaloscypha hepaticicola</name>
    <dbReference type="NCBI Taxonomy" id="2082293"/>
    <lineage>
        <taxon>Eukaryota</taxon>
        <taxon>Fungi</taxon>
        <taxon>Dikarya</taxon>
        <taxon>Ascomycota</taxon>
        <taxon>Pezizomycotina</taxon>
        <taxon>Leotiomycetes</taxon>
        <taxon>Helotiales</taxon>
        <taxon>Hyaloscyphaceae</taxon>
        <taxon>Hyaloscypha</taxon>
    </lineage>
</organism>
<proteinExistence type="inferred from homology"/>
<evidence type="ECO:0000256" key="8">
    <source>
        <dbReference type="SAM" id="Phobius"/>
    </source>
</evidence>
<evidence type="ECO:0000313" key="10">
    <source>
        <dbReference type="Proteomes" id="UP000235672"/>
    </source>
</evidence>
<keyword evidence="8" id="KW-0812">Transmembrane</keyword>